<feature type="binding site" evidence="9">
    <location>
        <position position="190"/>
    </location>
    <ligand>
        <name>1-deoxy-D-xylulose 5-phosphate</name>
        <dbReference type="ChEBI" id="CHEBI:57792"/>
    </ligand>
</feature>
<dbReference type="GO" id="GO:0030145">
    <property type="term" value="F:manganese ion binding"/>
    <property type="evidence" value="ECO:0007669"/>
    <property type="project" value="TreeGrafter"/>
</dbReference>
<evidence type="ECO:0000256" key="9">
    <source>
        <dbReference type="HAMAP-Rule" id="MF_00183"/>
    </source>
</evidence>
<feature type="binding site" evidence="9">
    <location>
        <position position="55"/>
    </location>
    <ligand>
        <name>NADPH</name>
        <dbReference type="ChEBI" id="CHEBI:57783"/>
    </ligand>
</feature>
<dbReference type="PANTHER" id="PTHR30525">
    <property type="entry name" value="1-DEOXY-D-XYLULOSE 5-PHOSPHATE REDUCTOISOMERASE"/>
    <property type="match status" value="1"/>
</dbReference>
<dbReference type="InterPro" id="IPR013512">
    <property type="entry name" value="DXP_reductoisomerase_N"/>
</dbReference>
<dbReference type="AlphaFoldDB" id="A0A4R6RLS5"/>
<evidence type="ECO:0000256" key="3">
    <source>
        <dbReference type="ARBA" id="ARBA00022723"/>
    </source>
</evidence>
<evidence type="ECO:0000256" key="1">
    <source>
        <dbReference type="ARBA" id="ARBA00005094"/>
    </source>
</evidence>
<feature type="binding site" evidence="9">
    <location>
        <position position="30"/>
    </location>
    <ligand>
        <name>NADPH</name>
        <dbReference type="ChEBI" id="CHEBI:57783"/>
    </ligand>
</feature>
<dbReference type="InterPro" id="IPR013644">
    <property type="entry name" value="DXP_reductoisomerase_C"/>
</dbReference>
<comment type="caution">
    <text evidence="9">Lacks conserved residue(s) required for the propagation of feature annotation.</text>
</comment>
<comment type="caution">
    <text evidence="13">The sequence shown here is derived from an EMBL/GenBank/DDBJ whole genome shotgun (WGS) entry which is preliminary data.</text>
</comment>
<feature type="domain" description="DXP reductoisomerase C-terminal" evidence="12">
    <location>
        <begin position="275"/>
        <end position="394"/>
    </location>
</feature>
<dbReference type="PANTHER" id="PTHR30525:SF0">
    <property type="entry name" value="1-DEOXY-D-XYLULOSE 5-PHOSPHATE REDUCTOISOMERASE, CHLOROPLASTIC"/>
    <property type="match status" value="1"/>
</dbReference>
<dbReference type="UniPathway" id="UPA00056">
    <property type="reaction ID" value="UER00092"/>
</dbReference>
<feature type="binding site" evidence="9">
    <location>
        <position position="235"/>
    </location>
    <ligand>
        <name>Mn(2+)</name>
        <dbReference type="ChEBI" id="CHEBI:29035"/>
    </ligand>
</feature>
<dbReference type="SUPFAM" id="SSF51735">
    <property type="entry name" value="NAD(P)-binding Rossmann-fold domains"/>
    <property type="match status" value="1"/>
</dbReference>
<dbReference type="EMBL" id="SNXY01000006">
    <property type="protein sequence ID" value="TDP87494.1"/>
    <property type="molecule type" value="Genomic_DNA"/>
</dbReference>
<organism evidence="13 14">
    <name type="scientific">Oharaeibacter diazotrophicus</name>
    <dbReference type="NCBI Taxonomy" id="1920512"/>
    <lineage>
        <taxon>Bacteria</taxon>
        <taxon>Pseudomonadati</taxon>
        <taxon>Pseudomonadota</taxon>
        <taxon>Alphaproteobacteria</taxon>
        <taxon>Hyphomicrobiales</taxon>
        <taxon>Pleomorphomonadaceae</taxon>
        <taxon>Oharaeibacter</taxon>
    </lineage>
</organism>
<comment type="catalytic activity">
    <reaction evidence="8">
        <text>2-C-methyl-D-erythritol 4-phosphate + NADP(+) = 1-deoxy-D-xylulose 5-phosphate + NADPH + H(+)</text>
        <dbReference type="Rhea" id="RHEA:13717"/>
        <dbReference type="ChEBI" id="CHEBI:15378"/>
        <dbReference type="ChEBI" id="CHEBI:57783"/>
        <dbReference type="ChEBI" id="CHEBI:57792"/>
        <dbReference type="ChEBI" id="CHEBI:58262"/>
        <dbReference type="ChEBI" id="CHEBI:58349"/>
        <dbReference type="EC" id="1.1.1.267"/>
    </reaction>
    <physiologicalReaction direction="right-to-left" evidence="8">
        <dbReference type="Rhea" id="RHEA:13719"/>
    </physiologicalReaction>
</comment>
<dbReference type="NCBIfam" id="TIGR00243">
    <property type="entry name" value="Dxr"/>
    <property type="match status" value="1"/>
</dbReference>
<feature type="binding site" evidence="9">
    <location>
        <position position="219"/>
    </location>
    <ligand>
        <name>NADPH</name>
        <dbReference type="ChEBI" id="CHEBI:57783"/>
    </ligand>
</feature>
<protein>
    <recommendedName>
        <fullName evidence="9">1-deoxy-D-xylulose 5-phosphate reductoisomerase</fullName>
        <shortName evidence="9">DXP reductoisomerase</shortName>
        <ecNumber evidence="9">1.1.1.267</ecNumber>
    </recommendedName>
    <alternativeName>
        <fullName evidence="9">1-deoxyxylulose-5-phosphate reductoisomerase</fullName>
    </alternativeName>
    <alternativeName>
        <fullName evidence="9">2-C-methyl-D-erythritol 4-phosphate synthase</fullName>
    </alternativeName>
</protein>
<dbReference type="Gene3D" id="3.40.50.720">
    <property type="entry name" value="NAD(P)-binding Rossmann-like Domain"/>
    <property type="match status" value="1"/>
</dbReference>
<dbReference type="GO" id="GO:0070402">
    <property type="term" value="F:NADPH binding"/>
    <property type="evidence" value="ECO:0007669"/>
    <property type="project" value="InterPro"/>
</dbReference>
<feature type="binding site" evidence="9">
    <location>
        <position position="213"/>
    </location>
    <ligand>
        <name>1-deoxy-D-xylulose 5-phosphate</name>
        <dbReference type="ChEBI" id="CHEBI:57792"/>
    </ligand>
</feature>
<evidence type="ECO:0000256" key="7">
    <source>
        <dbReference type="ARBA" id="ARBA00023229"/>
    </source>
</evidence>
<accession>A0A4R6RLS5</accession>
<comment type="function">
    <text evidence="9">Catalyzes the NADPH-dependent rearrangement and reduction of 1-deoxy-D-xylulose-5-phosphate (DXP) to 2-C-methyl-D-erythritol 4-phosphate (MEP).</text>
</comment>
<dbReference type="GO" id="GO:0030604">
    <property type="term" value="F:1-deoxy-D-xylulose-5-phosphate reductoisomerase activity"/>
    <property type="evidence" value="ECO:0007669"/>
    <property type="project" value="UniProtKB-UniRule"/>
</dbReference>
<feature type="binding site" evidence="9">
    <location>
        <position position="232"/>
    </location>
    <ligand>
        <name>1-deoxy-D-xylulose 5-phosphate</name>
        <dbReference type="ChEBI" id="CHEBI:57792"/>
    </ligand>
</feature>
<evidence type="ECO:0000256" key="4">
    <source>
        <dbReference type="ARBA" id="ARBA00022857"/>
    </source>
</evidence>
<keyword evidence="9" id="KW-0460">Magnesium</keyword>
<dbReference type="InterPro" id="IPR003821">
    <property type="entry name" value="DXP_reductoisomerase"/>
</dbReference>
<evidence type="ECO:0000313" key="14">
    <source>
        <dbReference type="Proteomes" id="UP000294547"/>
    </source>
</evidence>
<evidence type="ECO:0000256" key="2">
    <source>
        <dbReference type="ARBA" id="ARBA00006825"/>
    </source>
</evidence>
<comment type="pathway">
    <text evidence="1 9">Isoprenoid biosynthesis; isopentenyl diphosphate biosynthesis via DXP pathway; isopentenyl diphosphate from 1-deoxy-D-xylulose 5-phosphate: step 1/6.</text>
</comment>
<feature type="binding site" evidence="9">
    <location>
        <position position="28"/>
    </location>
    <ligand>
        <name>NADPH</name>
        <dbReference type="ChEBI" id="CHEBI:57783"/>
    </ligand>
</feature>
<reference evidence="13 14" key="1">
    <citation type="submission" date="2019-03" db="EMBL/GenBank/DDBJ databases">
        <title>Genomic Encyclopedia of Type Strains, Phase IV (KMG-IV): sequencing the most valuable type-strain genomes for metagenomic binning, comparative biology and taxonomic classification.</title>
        <authorList>
            <person name="Goeker M."/>
        </authorList>
    </citation>
    <scope>NUCLEOTIDE SEQUENCE [LARGE SCALE GENOMIC DNA]</scope>
    <source>
        <strain evidence="13 14">DSM 102969</strain>
    </source>
</reference>
<dbReference type="HAMAP" id="MF_00183">
    <property type="entry name" value="DXP_reductoisom"/>
    <property type="match status" value="1"/>
</dbReference>
<feature type="binding site" evidence="9">
    <location>
        <position position="231"/>
    </location>
    <ligand>
        <name>1-deoxy-D-xylulose 5-phosphate</name>
        <dbReference type="ChEBI" id="CHEBI:57792"/>
    </ligand>
</feature>
<feature type="binding site" evidence="9">
    <location>
        <position position="226"/>
    </location>
    <ligand>
        <name>1-deoxy-D-xylulose 5-phosphate</name>
        <dbReference type="ChEBI" id="CHEBI:57792"/>
    </ligand>
</feature>
<sequence length="402" mass="41364">MATPSRAPDPSPASAAAPMRLSVLGATGSVGGSTLDLVAREPERFHVVALTAATNAAALAAAARAVRAEVAVVADPAAYADLADRLAGTGIAAAAGPEAVVEAARRPTDMVVSAIVGAAGLAPSLAALSATRTLALANKETLVTAGVCFMAEAARRGVTVLPVDSEHNAIFQVLERHAEREVAEIVLTASGGPFRTLSTEAIAAATPAMALRHPNWSMGRKITIDSATLMNKGLELIEADHLFAVGPDRLSVLVHPQSVVHGMVRYTDGSILAELGSPDMRTPIGYCLAWPERRPTPVKPLDLAALGTLTFEAPDRGRFPCLALAEAAMRRGDGAPSVLNAANEIAVEAFLDGRIGFMGIPGLVERTLSWAEGAGMMREPASLGEALDLDAASRGRAAAFIG</sequence>
<feature type="binding site" evidence="9">
    <location>
        <position position="166"/>
    </location>
    <ligand>
        <name>1-deoxy-D-xylulose 5-phosphate</name>
        <dbReference type="ChEBI" id="CHEBI:57792"/>
    </ligand>
</feature>
<comment type="similarity">
    <text evidence="2 9">Belongs to the DXR family.</text>
</comment>
<evidence type="ECO:0000313" key="13">
    <source>
        <dbReference type="EMBL" id="TDP87494.1"/>
    </source>
</evidence>
<feature type="binding site" evidence="9">
    <location>
        <position position="138"/>
    </location>
    <ligand>
        <name>NADPH</name>
        <dbReference type="ChEBI" id="CHEBI:57783"/>
    </ligand>
</feature>
<feature type="domain" description="1-deoxy-D-xylulose 5-phosphate reductoisomerase C-terminal" evidence="11">
    <location>
        <begin position="160"/>
        <end position="243"/>
    </location>
</feature>
<dbReference type="Pfam" id="PF08436">
    <property type="entry name" value="DXP_redisom_C"/>
    <property type="match status" value="1"/>
</dbReference>
<feature type="binding site" evidence="9">
    <location>
        <position position="139"/>
    </location>
    <ligand>
        <name>1-deoxy-D-xylulose 5-phosphate</name>
        <dbReference type="ChEBI" id="CHEBI:57792"/>
    </ligand>
</feature>
<feature type="binding site" evidence="9">
    <location>
        <position position="164"/>
    </location>
    <ligand>
        <name>Mn(2+)</name>
        <dbReference type="ChEBI" id="CHEBI:29035"/>
    </ligand>
</feature>
<evidence type="ECO:0000259" key="12">
    <source>
        <dbReference type="Pfam" id="PF13288"/>
    </source>
</evidence>
<keyword evidence="6 9" id="KW-0464">Manganese</keyword>
<gene>
    <name evidence="9" type="primary">dxr</name>
    <name evidence="13" type="ORF">EDD54_1389</name>
</gene>
<dbReference type="FunFam" id="3.40.50.720:FF:000045">
    <property type="entry name" value="1-deoxy-D-xylulose 5-phosphate reductoisomerase"/>
    <property type="match status" value="1"/>
</dbReference>
<dbReference type="Pfam" id="PF13288">
    <property type="entry name" value="DXPR_C"/>
    <property type="match status" value="1"/>
</dbReference>
<dbReference type="GO" id="GO:0051484">
    <property type="term" value="P:isopentenyl diphosphate biosynthetic process, methylerythritol 4-phosphate pathway involved in terpenoid biosynthetic process"/>
    <property type="evidence" value="ECO:0007669"/>
    <property type="project" value="TreeGrafter"/>
</dbReference>
<comment type="cofactor">
    <cofactor evidence="9">
        <name>Mg(2+)</name>
        <dbReference type="ChEBI" id="CHEBI:18420"/>
    </cofactor>
    <cofactor evidence="9">
        <name>Mn(2+)</name>
        <dbReference type="ChEBI" id="CHEBI:29035"/>
    </cofactor>
</comment>
<feature type="binding site" evidence="9">
    <location>
        <position position="53"/>
    </location>
    <ligand>
        <name>NADPH</name>
        <dbReference type="ChEBI" id="CHEBI:57783"/>
    </ligand>
</feature>
<proteinExistence type="inferred from homology"/>
<dbReference type="InterPro" id="IPR026877">
    <property type="entry name" value="DXPR_C"/>
</dbReference>
<keyword evidence="3 9" id="KW-0479">Metal-binding</keyword>
<feature type="binding site" evidence="9">
    <location>
        <position position="165"/>
    </location>
    <ligand>
        <name>1-deoxy-D-xylulose 5-phosphate</name>
        <dbReference type="ChEBI" id="CHEBI:57792"/>
    </ligand>
</feature>
<feature type="binding site" evidence="9">
    <location>
        <position position="29"/>
    </location>
    <ligand>
        <name>NADPH</name>
        <dbReference type="ChEBI" id="CHEBI:57783"/>
    </ligand>
</feature>
<dbReference type="GO" id="GO:0016853">
    <property type="term" value="F:isomerase activity"/>
    <property type="evidence" value="ECO:0007669"/>
    <property type="project" value="UniProtKB-KW"/>
</dbReference>
<dbReference type="PIRSF" id="PIRSF006205">
    <property type="entry name" value="Dxp_reductismrs"/>
    <property type="match status" value="1"/>
</dbReference>
<dbReference type="SUPFAM" id="SSF69055">
    <property type="entry name" value="1-deoxy-D-xylulose-5-phosphate reductoisomerase, C-terminal domain"/>
    <property type="match status" value="1"/>
</dbReference>
<feature type="domain" description="1-deoxy-D-xylulose 5-phosphate reductoisomerase N-terminal" evidence="10">
    <location>
        <begin position="21"/>
        <end position="146"/>
    </location>
</feature>
<dbReference type="SUPFAM" id="SSF55347">
    <property type="entry name" value="Glyceraldehyde-3-phosphate dehydrogenase-like, C-terminal domain"/>
    <property type="match status" value="1"/>
</dbReference>
<dbReference type="Pfam" id="PF02670">
    <property type="entry name" value="DXP_reductoisom"/>
    <property type="match status" value="1"/>
</dbReference>
<dbReference type="InterPro" id="IPR036169">
    <property type="entry name" value="DXPR_C_sf"/>
</dbReference>
<feature type="binding site" evidence="9">
    <location>
        <position position="166"/>
    </location>
    <ligand>
        <name>Mn(2+)</name>
        <dbReference type="ChEBI" id="CHEBI:29035"/>
    </ligand>
</feature>
<keyword evidence="14" id="KW-1185">Reference proteome</keyword>
<feature type="binding site" evidence="9">
    <location>
        <position position="140"/>
    </location>
    <ligand>
        <name>NADPH</name>
        <dbReference type="ChEBI" id="CHEBI:57783"/>
    </ligand>
</feature>
<feature type="binding site" evidence="9">
    <location>
        <position position="27"/>
    </location>
    <ligand>
        <name>NADPH</name>
        <dbReference type="ChEBI" id="CHEBI:57783"/>
    </ligand>
</feature>
<evidence type="ECO:0000256" key="8">
    <source>
        <dbReference type="ARBA" id="ARBA00048543"/>
    </source>
</evidence>
<name>A0A4R6RLS5_9HYPH</name>
<keyword evidence="4 9" id="KW-0521">NADP</keyword>
<feature type="binding site" evidence="9">
    <location>
        <position position="235"/>
    </location>
    <ligand>
        <name>1-deoxy-D-xylulose 5-phosphate</name>
        <dbReference type="ChEBI" id="CHEBI:57792"/>
    </ligand>
</feature>
<keyword evidence="13" id="KW-0413">Isomerase</keyword>
<keyword evidence="5 9" id="KW-0560">Oxidoreductase</keyword>
<dbReference type="Proteomes" id="UP000294547">
    <property type="component" value="Unassembled WGS sequence"/>
</dbReference>
<dbReference type="EC" id="1.1.1.267" evidence="9"/>
<keyword evidence="7 9" id="KW-0414">Isoprene biosynthesis</keyword>
<evidence type="ECO:0000256" key="5">
    <source>
        <dbReference type="ARBA" id="ARBA00023002"/>
    </source>
</evidence>
<dbReference type="Gene3D" id="1.10.1740.10">
    <property type="match status" value="1"/>
</dbReference>
<dbReference type="InterPro" id="IPR036291">
    <property type="entry name" value="NAD(P)-bd_dom_sf"/>
</dbReference>
<dbReference type="RefSeq" id="WP_208112157.1">
    <property type="nucleotide sequence ID" value="NZ_BSPM01000008.1"/>
</dbReference>
<evidence type="ECO:0000259" key="11">
    <source>
        <dbReference type="Pfam" id="PF08436"/>
    </source>
</evidence>
<evidence type="ECO:0000259" key="10">
    <source>
        <dbReference type="Pfam" id="PF02670"/>
    </source>
</evidence>
<evidence type="ECO:0000256" key="6">
    <source>
        <dbReference type="ARBA" id="ARBA00023211"/>
    </source>
</evidence>